<feature type="transmembrane region" description="Helical" evidence="2">
    <location>
        <begin position="152"/>
        <end position="170"/>
    </location>
</feature>
<dbReference type="OMA" id="GISWYIG"/>
<name>A0A166S0A4_METRR</name>
<dbReference type="Pfam" id="PF24802">
    <property type="entry name" value="DUF7703"/>
    <property type="match status" value="1"/>
</dbReference>
<feature type="transmembrane region" description="Helical" evidence="2">
    <location>
        <begin position="110"/>
        <end position="132"/>
    </location>
</feature>
<keyword evidence="2" id="KW-1133">Transmembrane helix</keyword>
<keyword evidence="2" id="KW-0812">Transmembrane</keyword>
<feature type="transmembrane region" description="Helical" evidence="2">
    <location>
        <begin position="12"/>
        <end position="35"/>
    </location>
</feature>
<dbReference type="EMBL" id="AZHC01000042">
    <property type="protein sequence ID" value="OAA35405.1"/>
    <property type="molecule type" value="Genomic_DNA"/>
</dbReference>
<feature type="transmembrane region" description="Helical" evidence="2">
    <location>
        <begin position="209"/>
        <end position="230"/>
    </location>
</feature>
<dbReference type="OrthoDB" id="405906at2759"/>
<feature type="region of interest" description="Disordered" evidence="1">
    <location>
        <begin position="323"/>
        <end position="342"/>
    </location>
</feature>
<dbReference type="InterPro" id="IPR056120">
    <property type="entry name" value="DUF7703"/>
</dbReference>
<feature type="compositionally biased region" description="Low complexity" evidence="1">
    <location>
        <begin position="271"/>
        <end position="280"/>
    </location>
</feature>
<dbReference type="PANTHER" id="PTHR37013">
    <property type="entry name" value="INTEGRAL MEMBRANE PROTEIN (AFU_ORTHOLOGUE AFUA_1G05950)-RELATED"/>
    <property type="match status" value="1"/>
</dbReference>
<evidence type="ECO:0000256" key="2">
    <source>
        <dbReference type="SAM" id="Phobius"/>
    </source>
</evidence>
<keyword evidence="2" id="KW-0472">Membrane</keyword>
<keyword evidence="5" id="KW-1185">Reference proteome</keyword>
<proteinExistence type="predicted"/>
<evidence type="ECO:0000313" key="4">
    <source>
        <dbReference type="EMBL" id="OAA35405.1"/>
    </source>
</evidence>
<protein>
    <submittedName>
        <fullName evidence="4">Integral membrane protein</fullName>
    </submittedName>
</protein>
<feature type="transmembrane region" description="Helical" evidence="2">
    <location>
        <begin position="42"/>
        <end position="64"/>
    </location>
</feature>
<gene>
    <name evidence="4" type="ORF">NOR_07984</name>
</gene>
<dbReference type="Proteomes" id="UP000243498">
    <property type="component" value="Unassembled WGS sequence"/>
</dbReference>
<feature type="domain" description="DUF7703" evidence="3">
    <location>
        <begin position="7"/>
        <end position="267"/>
    </location>
</feature>
<comment type="caution">
    <text evidence="4">The sequence shown here is derived from an EMBL/GenBank/DDBJ whole genome shotgun (WGS) entry which is preliminary data.</text>
</comment>
<evidence type="ECO:0000259" key="3">
    <source>
        <dbReference type="Pfam" id="PF24802"/>
    </source>
</evidence>
<dbReference type="AlphaFoldDB" id="A0A166S0A4"/>
<feature type="region of interest" description="Disordered" evidence="1">
    <location>
        <begin position="271"/>
        <end position="291"/>
    </location>
</feature>
<feature type="transmembrane region" description="Helical" evidence="2">
    <location>
        <begin position="76"/>
        <end position="98"/>
    </location>
</feature>
<dbReference type="PANTHER" id="PTHR37013:SF4">
    <property type="entry name" value="INTEGRAL MEMBRANE PROTEIN"/>
    <property type="match status" value="1"/>
</dbReference>
<reference evidence="4 5" key="1">
    <citation type="journal article" date="2016" name="Genome Biol. Evol.">
        <title>Divergent and convergent evolution of fungal pathogenicity.</title>
        <authorList>
            <person name="Shang Y."/>
            <person name="Xiao G."/>
            <person name="Zheng P."/>
            <person name="Cen K."/>
            <person name="Zhan S."/>
            <person name="Wang C."/>
        </authorList>
    </citation>
    <scope>NUCLEOTIDE SEQUENCE [LARGE SCALE GENOMIC DNA]</scope>
    <source>
        <strain evidence="4 5">RCEF 4871</strain>
    </source>
</reference>
<sequence length="342" mass="38436">MQDVSKDLAMSMTMAAFIGISWYIGIEVNLSLFLLFKQRRGLYFWSCALTSWGVILQPLFMILADFGVWKAPVPSMVMIYLTWLMMVVPQSWVLYSRLHLLMPTASTLRMIRYVLIFNSIVFSVPTMVIGTIAQATNINPDLPSFNLIWDRLQLVVYFTQETALSILYIFQTRKFLRERAPLLDRPWSAPSAVAVAGGQRPQSKEQKTVLWQLVYANVLIIALDIVLLGIQCANMFHLQAAFKPCVYGIKLKLEFVILNRLISTIRKPSSSASTYYLDSSPESTGRHSRPASLWWHKKSSSSADPSEDSDAVQLVDSLPGKGFRAHGGGGQAPNPNLHGWVT</sequence>
<evidence type="ECO:0000313" key="5">
    <source>
        <dbReference type="Proteomes" id="UP000243498"/>
    </source>
</evidence>
<evidence type="ECO:0000256" key="1">
    <source>
        <dbReference type="SAM" id="MobiDB-lite"/>
    </source>
</evidence>
<accession>A0A166S0A4</accession>
<organism evidence="4 5">
    <name type="scientific">Metarhizium rileyi (strain RCEF 4871)</name>
    <name type="common">Nomuraea rileyi</name>
    <dbReference type="NCBI Taxonomy" id="1649241"/>
    <lineage>
        <taxon>Eukaryota</taxon>
        <taxon>Fungi</taxon>
        <taxon>Dikarya</taxon>
        <taxon>Ascomycota</taxon>
        <taxon>Pezizomycotina</taxon>
        <taxon>Sordariomycetes</taxon>
        <taxon>Hypocreomycetidae</taxon>
        <taxon>Hypocreales</taxon>
        <taxon>Clavicipitaceae</taxon>
        <taxon>Metarhizium</taxon>
    </lineage>
</organism>